<reference evidence="1" key="1">
    <citation type="journal article" date="2020" name="Nature">
        <title>Giant virus diversity and host interactions through global metagenomics.</title>
        <authorList>
            <person name="Schulz F."/>
            <person name="Roux S."/>
            <person name="Paez-Espino D."/>
            <person name="Jungbluth S."/>
            <person name="Walsh D.A."/>
            <person name="Denef V.J."/>
            <person name="McMahon K.D."/>
            <person name="Konstantinidis K.T."/>
            <person name="Eloe-Fadrosh E.A."/>
            <person name="Kyrpides N.C."/>
            <person name="Woyke T."/>
        </authorList>
    </citation>
    <scope>NUCLEOTIDE SEQUENCE</scope>
    <source>
        <strain evidence="1">GVMAG-M-3300025860-20</strain>
    </source>
</reference>
<dbReference type="AlphaFoldDB" id="A0A6C0J6S7"/>
<proteinExistence type="predicted"/>
<dbReference type="EMBL" id="MN740327">
    <property type="protein sequence ID" value="QHU00481.1"/>
    <property type="molecule type" value="Genomic_DNA"/>
</dbReference>
<sequence length="147" mass="16886">MYMELYLYKYITEGDTSFPDPSNSLPINVTSLDELIEYGASILNAVDDEAVVAKMEYFGVNFDDPSENWEDSENFKVLVDQATASLSTIWRELISKIIPLQYGRYMDDLENNLIDMMIKSGKISEITSWDLAKKMRPKNNLSLMKTM</sequence>
<protein>
    <submittedName>
        <fullName evidence="1">Uncharacterized protein</fullName>
    </submittedName>
</protein>
<organism evidence="1">
    <name type="scientific">viral metagenome</name>
    <dbReference type="NCBI Taxonomy" id="1070528"/>
    <lineage>
        <taxon>unclassified sequences</taxon>
        <taxon>metagenomes</taxon>
        <taxon>organismal metagenomes</taxon>
    </lineage>
</organism>
<accession>A0A6C0J6S7</accession>
<name>A0A6C0J6S7_9ZZZZ</name>
<evidence type="ECO:0000313" key="1">
    <source>
        <dbReference type="EMBL" id="QHU00481.1"/>
    </source>
</evidence>